<evidence type="ECO:0000313" key="3">
    <source>
        <dbReference type="EMBL" id="QTH80064.1"/>
    </source>
</evidence>
<organism evidence="3">
    <name type="scientific">Ulae virus</name>
    <dbReference type="NCBI Taxonomy" id="2800947"/>
    <lineage>
        <taxon>Viruses</taxon>
        <taxon>Riboviria</taxon>
    </lineage>
</organism>
<keyword evidence="1" id="KW-0945">Host-virus interaction</keyword>
<protein>
    <submittedName>
        <fullName evidence="3">Maturation protein</fullName>
    </submittedName>
</protein>
<keyword evidence="1" id="KW-1160">Virus entry into host cell</keyword>
<dbReference type="Pfam" id="PF03863">
    <property type="entry name" value="Phage_mat-A"/>
    <property type="match status" value="2"/>
</dbReference>
<sequence>MMKPYNNSESDYLGLKKEESLSFSGSKSPRVNGQLRLRENPFSLKKIRHVYGRFGALNNEGGFVIKTRSSYMITVSNFNYYCSFDQRLHDKALLDAFSDLTAKVANVADLIRTRKQTADMVVNRLSSLVQFARDLRKGNIKSASSRVGSSLHLRPKTRRGEPVGARWLEYSYGWKPLVQDIYNILDKGFGPILLEGKGYASSNETTRFSKSFGSPSNFYGQESYTGGLVCSRSVKVKLKATAEASAISGISAWGLDNPALLAWEAIPYSFVIDWFLPVGNYLSAATNIGYKPRIYQASITEKYTVTMNGYVGYKNNRYKTYGDGAFHSSFQKQIRRSTNIPTVPLPSFKNPISVSTRIANQLGLLNVELNKRIR</sequence>
<keyword evidence="1" id="KW-1175">Viral attachment to host cell pilus</keyword>
<reference evidence="3" key="1">
    <citation type="journal article" date="2020" name="bioRxiv">
        <title>Single mosquito metatranscriptomics identifies vectors, emerging pathogens and reservoirs in one assay.</title>
        <authorList>
            <person name="Batson J."/>
            <person name="Dudas G."/>
            <person name="Haas-Stapleton E."/>
            <person name="Kistler A.L."/>
            <person name="Li L.M."/>
            <person name="Logan P."/>
            <person name="Ratnasiri K."/>
            <person name="Retallack H."/>
        </authorList>
    </citation>
    <scope>NUCLEOTIDE SEQUENCE</scope>
    <source>
        <strain evidence="3">CMS001_026_ALCO</strain>
    </source>
</reference>
<keyword evidence="1" id="KW-1161">Viral attachment to host cell</keyword>
<dbReference type="GO" id="GO:0039666">
    <property type="term" value="P:virion attachment to host cell pilus"/>
    <property type="evidence" value="ECO:0007669"/>
    <property type="project" value="UniProtKB-KW"/>
</dbReference>
<evidence type="ECO:0000256" key="1">
    <source>
        <dbReference type="ARBA" id="ARBA00023104"/>
    </source>
</evidence>
<comment type="similarity">
    <text evidence="2">Belongs to the Leviviricetes maturation protein family.</text>
</comment>
<dbReference type="EMBL" id="MW434123">
    <property type="protein sequence ID" value="QTH80064.1"/>
    <property type="molecule type" value="Genomic_RNA"/>
</dbReference>
<name>A0A8A6C6P1_9VIRU</name>
<accession>A0A8A6C6P1</accession>
<dbReference type="InterPro" id="IPR005563">
    <property type="entry name" value="A_protein"/>
</dbReference>
<keyword evidence="1" id="KW-0946">Virion</keyword>
<evidence type="ECO:0000256" key="2">
    <source>
        <dbReference type="ARBA" id="ARBA00035110"/>
    </source>
</evidence>
<proteinExistence type="inferred from homology"/>